<dbReference type="AlphaFoldDB" id="A0A5C8V454"/>
<sequence>MTNSQFLYKRMQKKKNLTSILLLLVGLYAIGQQDSQYTQYMYNTQIINPAYAGSRETLSIGLLGRTQWTGFEGSPQTLTFTANAPVGLYNSMGLGLSIVHDEIGPAIESNITVDYSYTIDVSRTGKLSFGLKGGVDLLDVDFSKLSVFDQSDPNFQNNIDQKLQPQVGAGLYFKTERFYAGLSVPNFLNSKHFDESSLQNGNTNSIAVERLHYFLMLGLVFDLNRNLKFKPASLIKVVSGSPLQLDVSANFMFNEKFVFGTSYRWDASLSAMLGFQATKSIFAGLAYDYQSTDIETYSDGSYEVFLRFDIFHKSDKIMIPRFF</sequence>
<protein>
    <submittedName>
        <fullName evidence="1">Type IX secretion system membrane protein PorP/SprF</fullName>
    </submittedName>
</protein>
<gene>
    <name evidence="1" type="ORF">FVB32_14935</name>
</gene>
<accession>A0A5C8V454</accession>
<organism evidence="1 2">
    <name type="scientific">Flagellimonas hymeniacidonis</name>
    <dbReference type="NCBI Taxonomy" id="2603628"/>
    <lineage>
        <taxon>Bacteria</taxon>
        <taxon>Pseudomonadati</taxon>
        <taxon>Bacteroidota</taxon>
        <taxon>Flavobacteriia</taxon>
        <taxon>Flavobacteriales</taxon>
        <taxon>Flavobacteriaceae</taxon>
        <taxon>Flagellimonas</taxon>
    </lineage>
</organism>
<dbReference type="NCBIfam" id="TIGR03519">
    <property type="entry name" value="T9SS_PorP_fam"/>
    <property type="match status" value="1"/>
</dbReference>
<proteinExistence type="predicted"/>
<dbReference type="EMBL" id="VRUR01000002">
    <property type="protein sequence ID" value="TXN35859.1"/>
    <property type="molecule type" value="Genomic_DNA"/>
</dbReference>
<reference evidence="1 2" key="1">
    <citation type="submission" date="2019-08" db="EMBL/GenBank/DDBJ databases">
        <title>Professor.</title>
        <authorList>
            <person name="Park J.S."/>
        </authorList>
    </citation>
    <scope>NUCLEOTIDE SEQUENCE [LARGE SCALE GENOMIC DNA]</scope>
    <source>
        <strain evidence="1 2">176CP5-101</strain>
    </source>
</reference>
<comment type="caution">
    <text evidence="1">The sequence shown here is derived from an EMBL/GenBank/DDBJ whole genome shotgun (WGS) entry which is preliminary data.</text>
</comment>
<evidence type="ECO:0000313" key="1">
    <source>
        <dbReference type="EMBL" id="TXN35859.1"/>
    </source>
</evidence>
<keyword evidence="2" id="KW-1185">Reference proteome</keyword>
<evidence type="ECO:0000313" key="2">
    <source>
        <dbReference type="Proteomes" id="UP000321456"/>
    </source>
</evidence>
<name>A0A5C8V454_9FLAO</name>
<dbReference type="InterPro" id="IPR019861">
    <property type="entry name" value="PorP/SprF_Bacteroidetes"/>
</dbReference>
<dbReference type="Pfam" id="PF11751">
    <property type="entry name" value="PorP_SprF"/>
    <property type="match status" value="1"/>
</dbReference>
<dbReference type="Proteomes" id="UP000321456">
    <property type="component" value="Unassembled WGS sequence"/>
</dbReference>
<dbReference type="RefSeq" id="WP_147744631.1">
    <property type="nucleotide sequence ID" value="NZ_VRUR01000002.1"/>
</dbReference>